<dbReference type="Proteomes" id="UP000250266">
    <property type="component" value="Unassembled WGS sequence"/>
</dbReference>
<evidence type="ECO:0008006" key="4">
    <source>
        <dbReference type="Google" id="ProtNLM"/>
    </source>
</evidence>
<evidence type="ECO:0000256" key="1">
    <source>
        <dbReference type="SAM" id="SignalP"/>
    </source>
</evidence>
<accession>A0A8E2E9V3</accession>
<organism evidence="2 3">
    <name type="scientific">Lepidopterella palustris CBS 459.81</name>
    <dbReference type="NCBI Taxonomy" id="1314670"/>
    <lineage>
        <taxon>Eukaryota</taxon>
        <taxon>Fungi</taxon>
        <taxon>Dikarya</taxon>
        <taxon>Ascomycota</taxon>
        <taxon>Pezizomycotina</taxon>
        <taxon>Dothideomycetes</taxon>
        <taxon>Pleosporomycetidae</taxon>
        <taxon>Mytilinidiales</taxon>
        <taxon>Argynnaceae</taxon>
        <taxon>Lepidopterella</taxon>
    </lineage>
</organism>
<evidence type="ECO:0000313" key="2">
    <source>
        <dbReference type="EMBL" id="OCK80080.1"/>
    </source>
</evidence>
<proteinExistence type="predicted"/>
<evidence type="ECO:0000313" key="3">
    <source>
        <dbReference type="Proteomes" id="UP000250266"/>
    </source>
</evidence>
<feature type="chain" id="PRO_5034977950" description="Secreted protein" evidence="1">
    <location>
        <begin position="22"/>
        <end position="89"/>
    </location>
</feature>
<reference evidence="2 3" key="1">
    <citation type="journal article" date="2016" name="Nat. Commun.">
        <title>Ectomycorrhizal ecology is imprinted in the genome of the dominant symbiotic fungus Cenococcum geophilum.</title>
        <authorList>
            <consortium name="DOE Joint Genome Institute"/>
            <person name="Peter M."/>
            <person name="Kohler A."/>
            <person name="Ohm R.A."/>
            <person name="Kuo A."/>
            <person name="Krutzmann J."/>
            <person name="Morin E."/>
            <person name="Arend M."/>
            <person name="Barry K.W."/>
            <person name="Binder M."/>
            <person name="Choi C."/>
            <person name="Clum A."/>
            <person name="Copeland A."/>
            <person name="Grisel N."/>
            <person name="Haridas S."/>
            <person name="Kipfer T."/>
            <person name="LaButti K."/>
            <person name="Lindquist E."/>
            <person name="Lipzen A."/>
            <person name="Maire R."/>
            <person name="Meier B."/>
            <person name="Mihaltcheva S."/>
            <person name="Molinier V."/>
            <person name="Murat C."/>
            <person name="Poggeler S."/>
            <person name="Quandt C.A."/>
            <person name="Sperisen C."/>
            <person name="Tritt A."/>
            <person name="Tisserant E."/>
            <person name="Crous P.W."/>
            <person name="Henrissat B."/>
            <person name="Nehls U."/>
            <person name="Egli S."/>
            <person name="Spatafora J.W."/>
            <person name="Grigoriev I.V."/>
            <person name="Martin F.M."/>
        </authorList>
    </citation>
    <scope>NUCLEOTIDE SEQUENCE [LARGE SCALE GENOMIC DNA]</scope>
    <source>
        <strain evidence="2 3">CBS 459.81</strain>
    </source>
</reference>
<gene>
    <name evidence="2" type="ORF">K432DRAFT_53425</name>
</gene>
<sequence length="89" mass="9840">MISTFSADLASLFWFHCRVSASCVRSSAPFIHQPNPILFDCSTCLLPRCFLICNPTTFQYDSIAGVIGHFSLVETPTLIPINISTTIKD</sequence>
<dbReference type="AlphaFoldDB" id="A0A8E2E9V3"/>
<dbReference type="EMBL" id="KV744975">
    <property type="protein sequence ID" value="OCK80080.1"/>
    <property type="molecule type" value="Genomic_DNA"/>
</dbReference>
<name>A0A8E2E9V3_9PEZI</name>
<protein>
    <recommendedName>
        <fullName evidence="4">Secreted protein</fullName>
    </recommendedName>
</protein>
<keyword evidence="3" id="KW-1185">Reference proteome</keyword>
<feature type="signal peptide" evidence="1">
    <location>
        <begin position="1"/>
        <end position="21"/>
    </location>
</feature>
<keyword evidence="1" id="KW-0732">Signal</keyword>